<dbReference type="EMBL" id="LACH01000039">
    <property type="protein sequence ID" value="KJZ64361.1"/>
    <property type="molecule type" value="Genomic_DNA"/>
</dbReference>
<keyword evidence="1" id="KW-0812">Transmembrane</keyword>
<dbReference type="PROSITE" id="PS51257">
    <property type="entry name" value="PROKAR_LIPOPROTEIN"/>
    <property type="match status" value="1"/>
</dbReference>
<gene>
    <name evidence="2" type="ORF">VD17_17920</name>
</gene>
<dbReference type="Proteomes" id="UP000033400">
    <property type="component" value="Unassembled WGS sequence"/>
</dbReference>
<name>A0A0F4V6C9_PSEFL</name>
<dbReference type="OrthoDB" id="5197367at2"/>
<evidence type="ECO:0000313" key="3">
    <source>
        <dbReference type="Proteomes" id="UP000033400"/>
    </source>
</evidence>
<reference evidence="2 3" key="1">
    <citation type="submission" date="2015-03" db="EMBL/GenBank/DDBJ databases">
        <title>Comparative genomics of Pseudomonas insights into diversity of traits involved in vanlence and defense.</title>
        <authorList>
            <person name="Qin Y."/>
        </authorList>
    </citation>
    <scope>NUCLEOTIDE SEQUENCE [LARGE SCALE GENOMIC DNA]</scope>
    <source>
        <strain evidence="2 3">H24</strain>
    </source>
</reference>
<accession>A0A0F4V6C9</accession>
<comment type="caution">
    <text evidence="2">The sequence shown here is derived from an EMBL/GenBank/DDBJ whole genome shotgun (WGS) entry which is preliminary data.</text>
</comment>
<protein>
    <submittedName>
        <fullName evidence="2">Uncharacterized protein</fullName>
    </submittedName>
</protein>
<feature type="transmembrane region" description="Helical" evidence="1">
    <location>
        <begin position="29"/>
        <end position="51"/>
    </location>
</feature>
<proteinExistence type="predicted"/>
<evidence type="ECO:0000313" key="2">
    <source>
        <dbReference type="EMBL" id="KJZ64361.1"/>
    </source>
</evidence>
<organism evidence="2 3">
    <name type="scientific">Pseudomonas fluorescens</name>
    <dbReference type="NCBI Taxonomy" id="294"/>
    <lineage>
        <taxon>Bacteria</taxon>
        <taxon>Pseudomonadati</taxon>
        <taxon>Pseudomonadota</taxon>
        <taxon>Gammaproteobacteria</taxon>
        <taxon>Pseudomonadales</taxon>
        <taxon>Pseudomonadaceae</taxon>
        <taxon>Pseudomonas</taxon>
    </lineage>
</organism>
<evidence type="ECO:0000256" key="1">
    <source>
        <dbReference type="SAM" id="Phobius"/>
    </source>
</evidence>
<keyword evidence="1" id="KW-1133">Transmembrane helix</keyword>
<dbReference type="PATRIC" id="fig|294.133.peg.3204"/>
<dbReference type="AlphaFoldDB" id="A0A0F4V6C9"/>
<sequence>METLRTLAALSIVASCIGFWIYKSRHYLLLTPFFAPLVISVLYLCSAYWIYFNSSSFWGLFVAFALPQLVCNPLHPVLNRIDLAVAQSLRDQNAAEVFNSGLAIPFALYLRPFKVTDRLNFSGVSAKWGGVDLESLIANACRPWGLLLGLGREGDAVGAGKLCCSDDDWKEMFFQLSEAAKSIIVVPGISGGSFYEIKYILSRGLLGKTTFLMPPKTLLRMSDRSFSALTTDHDPTEHDYSKEWEDVRIYLQAMGIMLPLYDRCGSLIQFHGNEGMFSQYKFETGVPSVKHVLAERLSHPAQ</sequence>
<feature type="transmembrane region" description="Helical" evidence="1">
    <location>
        <begin position="6"/>
        <end position="22"/>
    </location>
</feature>
<dbReference type="RefSeq" id="WP_046054943.1">
    <property type="nucleotide sequence ID" value="NZ_LACH01000039.1"/>
</dbReference>
<keyword evidence="1" id="KW-0472">Membrane</keyword>